<dbReference type="RefSeq" id="WP_038478817.1">
    <property type="nucleotide sequence ID" value="NZ_CP003923.1"/>
</dbReference>
<dbReference type="InterPro" id="IPR051925">
    <property type="entry name" value="RNA-binding_domain"/>
</dbReference>
<reference evidence="4 5" key="1">
    <citation type="journal article" date="2014" name="Gene">
        <title>A comparative genomic analysis of the alkalitolerant soil bacterium Bacillus lehensis G1.</title>
        <authorList>
            <person name="Noor Y.M."/>
            <person name="Samsulrizal N.H."/>
            <person name="Jema'on N.A."/>
            <person name="Low K.O."/>
            <person name="Ramli A.N."/>
            <person name="Alias N.I."/>
            <person name="Damis S.I."/>
            <person name="Fuzi S.F."/>
            <person name="Isa M.N."/>
            <person name="Murad A.M."/>
            <person name="Raih M.F."/>
            <person name="Bakar F.D."/>
            <person name="Najimudin N."/>
            <person name="Mahadi N.M."/>
            <person name="Illias R.M."/>
        </authorList>
    </citation>
    <scope>NUCLEOTIDE SEQUENCE [LARGE SCALE GENOMIC DNA]</scope>
    <source>
        <strain evidence="4 5">G1</strain>
    </source>
</reference>
<dbReference type="PROSITE" id="PS51295">
    <property type="entry name" value="CRM"/>
    <property type="match status" value="1"/>
</dbReference>
<dbReference type="Gene3D" id="3.30.110.60">
    <property type="entry name" value="YhbY-like"/>
    <property type="match status" value="1"/>
</dbReference>
<dbReference type="SUPFAM" id="SSF75471">
    <property type="entry name" value="YhbY-like"/>
    <property type="match status" value="1"/>
</dbReference>
<feature type="domain" description="CRM" evidence="3">
    <location>
        <begin position="1"/>
        <end position="96"/>
    </location>
</feature>
<dbReference type="InterPro" id="IPR017924">
    <property type="entry name" value="RNA-binding_YhbY"/>
</dbReference>
<evidence type="ECO:0000259" key="3">
    <source>
        <dbReference type="PROSITE" id="PS51295"/>
    </source>
</evidence>
<dbReference type="KEGG" id="ble:BleG1_1444"/>
<proteinExistence type="predicted"/>
<dbReference type="HOGENOM" id="CLU_095994_1_2_9"/>
<accession>A0A060LUX4</accession>
<evidence type="ECO:0000256" key="2">
    <source>
        <dbReference type="PROSITE-ProRule" id="PRU00626"/>
    </source>
</evidence>
<dbReference type="OrthoDB" id="9797519at2"/>
<dbReference type="SMART" id="SM01103">
    <property type="entry name" value="CRS1_YhbY"/>
    <property type="match status" value="1"/>
</dbReference>
<name>A0A060LUX4_9BACI</name>
<keyword evidence="5" id="KW-1185">Reference proteome</keyword>
<sequence length="97" mass="10959">MLTNKQKRFLRSKSHPIQPIFQVGKAGVNENMITQINEALEVRELIKVSILQNCMEDKETITAEMVEGTEAHVVQVIGSTIILYKKSVNNPKLQLPN</sequence>
<evidence type="ECO:0000256" key="1">
    <source>
        <dbReference type="ARBA" id="ARBA00022884"/>
    </source>
</evidence>
<dbReference type="PANTHER" id="PTHR40065">
    <property type="entry name" value="RNA-BINDING PROTEIN YHBY"/>
    <property type="match status" value="1"/>
</dbReference>
<dbReference type="InterPro" id="IPR001890">
    <property type="entry name" value="RNA-binding_CRM"/>
</dbReference>
<dbReference type="STRING" id="1246626.BleG1_1444"/>
<gene>
    <name evidence="4" type="ORF">BleG1_1444</name>
</gene>
<dbReference type="GO" id="GO:0003723">
    <property type="term" value="F:RNA binding"/>
    <property type="evidence" value="ECO:0007669"/>
    <property type="project" value="UniProtKB-UniRule"/>
</dbReference>
<evidence type="ECO:0000313" key="5">
    <source>
        <dbReference type="Proteomes" id="UP000027142"/>
    </source>
</evidence>
<dbReference type="NCBIfam" id="TIGR00253">
    <property type="entry name" value="RNA_bind_YhbY"/>
    <property type="match status" value="1"/>
</dbReference>
<protein>
    <submittedName>
        <fullName evidence="4">RNA-binding protein</fullName>
    </submittedName>
</protein>
<dbReference type="EMBL" id="CP003923">
    <property type="protein sequence ID" value="AIC94027.1"/>
    <property type="molecule type" value="Genomic_DNA"/>
</dbReference>
<evidence type="ECO:0000313" key="4">
    <source>
        <dbReference type="EMBL" id="AIC94027.1"/>
    </source>
</evidence>
<dbReference type="Pfam" id="PF01985">
    <property type="entry name" value="CRS1_YhbY"/>
    <property type="match status" value="1"/>
</dbReference>
<dbReference type="eggNOG" id="COG1534">
    <property type="taxonomic scope" value="Bacteria"/>
</dbReference>
<dbReference type="PANTHER" id="PTHR40065:SF3">
    <property type="entry name" value="RNA-BINDING PROTEIN YHBY"/>
    <property type="match status" value="1"/>
</dbReference>
<keyword evidence="1 2" id="KW-0694">RNA-binding</keyword>
<organism evidence="4 5">
    <name type="scientific">Shouchella lehensis G1</name>
    <dbReference type="NCBI Taxonomy" id="1246626"/>
    <lineage>
        <taxon>Bacteria</taxon>
        <taxon>Bacillati</taxon>
        <taxon>Bacillota</taxon>
        <taxon>Bacilli</taxon>
        <taxon>Bacillales</taxon>
        <taxon>Bacillaceae</taxon>
        <taxon>Shouchella</taxon>
    </lineage>
</organism>
<dbReference type="InterPro" id="IPR035920">
    <property type="entry name" value="YhbY-like_sf"/>
</dbReference>
<dbReference type="AlphaFoldDB" id="A0A060LUX4"/>
<dbReference type="PATRIC" id="fig|1246626.3.peg.1433"/>
<dbReference type="Proteomes" id="UP000027142">
    <property type="component" value="Chromosome"/>
</dbReference>